<keyword evidence="5" id="KW-0190">Covalent protein-DNA linkage</keyword>
<reference evidence="9 10" key="1">
    <citation type="journal article" date="2018" name="Evol. Lett.">
        <title>Horizontal gene cluster transfer increased hallucinogenic mushroom diversity.</title>
        <authorList>
            <person name="Reynolds H.T."/>
            <person name="Vijayakumar V."/>
            <person name="Gluck-Thaler E."/>
            <person name="Korotkin H.B."/>
            <person name="Matheny P.B."/>
            <person name="Slot J.C."/>
        </authorList>
    </citation>
    <scope>NUCLEOTIDE SEQUENCE [LARGE SCALE GENOMIC DNA]</scope>
    <source>
        <strain evidence="9 10">2631</strain>
    </source>
</reference>
<dbReference type="EMBL" id="NHYD01001659">
    <property type="protein sequence ID" value="PPQ90290.1"/>
    <property type="molecule type" value="Genomic_DNA"/>
</dbReference>
<feature type="compositionally biased region" description="Low complexity" evidence="8">
    <location>
        <begin position="261"/>
        <end position="270"/>
    </location>
</feature>
<dbReference type="GO" id="GO:0016829">
    <property type="term" value="F:lyase activity"/>
    <property type="evidence" value="ECO:0007669"/>
    <property type="project" value="UniProtKB-KW"/>
</dbReference>
<keyword evidence="3" id="KW-0227">DNA damage</keyword>
<dbReference type="SUPFAM" id="SSF143081">
    <property type="entry name" value="BB1717-like"/>
    <property type="match status" value="1"/>
</dbReference>
<dbReference type="Gene3D" id="3.90.1680.10">
    <property type="entry name" value="SOS response associated peptidase-like"/>
    <property type="match status" value="1"/>
</dbReference>
<keyword evidence="7" id="KW-0456">Lyase</keyword>
<dbReference type="PANTHER" id="PTHR13604:SF0">
    <property type="entry name" value="ABASIC SITE PROCESSING PROTEIN HMCES"/>
    <property type="match status" value="1"/>
</dbReference>
<gene>
    <name evidence="9" type="ORF">CVT25_013115</name>
</gene>
<evidence type="ECO:0000313" key="10">
    <source>
        <dbReference type="Proteomes" id="UP000283269"/>
    </source>
</evidence>
<dbReference type="GO" id="GO:0006508">
    <property type="term" value="P:proteolysis"/>
    <property type="evidence" value="ECO:0007669"/>
    <property type="project" value="UniProtKB-KW"/>
</dbReference>
<dbReference type="InParanoid" id="A0A409XHS7"/>
<evidence type="ECO:0000256" key="3">
    <source>
        <dbReference type="ARBA" id="ARBA00022763"/>
    </source>
</evidence>
<dbReference type="GO" id="GO:0008233">
    <property type="term" value="F:peptidase activity"/>
    <property type="evidence" value="ECO:0007669"/>
    <property type="project" value="UniProtKB-KW"/>
</dbReference>
<evidence type="ECO:0000256" key="4">
    <source>
        <dbReference type="ARBA" id="ARBA00022801"/>
    </source>
</evidence>
<dbReference type="STRING" id="93625.A0A409XHS7"/>
<dbReference type="Proteomes" id="UP000283269">
    <property type="component" value="Unassembled WGS sequence"/>
</dbReference>
<sequence>MCGRFALRLDRDDILHLPGLDIDIDEWVDEAEFIPRYNIAPRTQAPVIRRRDTSLSSSSSSSSQNNDTLIMQTMKWGLVPHWSKVEDKSLNTTNARSENLVAGGGMWASIKGKQRCAIPCQGYYEWLTKGKDKLPHFTKRRDGRLLLMAGLYDSVVLEGKILWTFTIVTTEANKEFSWLHDRQPVFLTTREALYQWLDTSTQTWTPKLTEMVQPYSGPVPLECYAVPKEVGKVGTESPTFIEPVTNRKDGIEAMFSKQIHKASPMKPSAAAKRKAGSISPSPGKQQSFQSSRTNTSQEGNPPENKKAKLDHGDDSNQPDAEKMQYTSRQPISLDKKSPAKSSPGKKKVTKKEASPGNSKISSFFAKG</sequence>
<proteinExistence type="inferred from homology"/>
<dbReference type="InterPro" id="IPR003738">
    <property type="entry name" value="SRAP"/>
</dbReference>
<dbReference type="PANTHER" id="PTHR13604">
    <property type="entry name" value="DC12-RELATED"/>
    <property type="match status" value="1"/>
</dbReference>
<keyword evidence="10" id="KW-1185">Reference proteome</keyword>
<evidence type="ECO:0008006" key="11">
    <source>
        <dbReference type="Google" id="ProtNLM"/>
    </source>
</evidence>
<dbReference type="GO" id="GO:0003697">
    <property type="term" value="F:single-stranded DNA binding"/>
    <property type="evidence" value="ECO:0007669"/>
    <property type="project" value="InterPro"/>
</dbReference>
<keyword evidence="4" id="KW-0378">Hydrolase</keyword>
<feature type="compositionally biased region" description="Basic and acidic residues" evidence="8">
    <location>
        <begin position="303"/>
        <end position="322"/>
    </location>
</feature>
<comment type="caution">
    <text evidence="9">The sequence shown here is derived from an EMBL/GenBank/DDBJ whole genome shotgun (WGS) entry which is preliminary data.</text>
</comment>
<evidence type="ECO:0000256" key="6">
    <source>
        <dbReference type="ARBA" id="ARBA00023125"/>
    </source>
</evidence>
<feature type="compositionally biased region" description="Polar residues" evidence="8">
    <location>
        <begin position="278"/>
        <end position="299"/>
    </location>
</feature>
<evidence type="ECO:0000256" key="5">
    <source>
        <dbReference type="ARBA" id="ARBA00023124"/>
    </source>
</evidence>
<evidence type="ECO:0000256" key="8">
    <source>
        <dbReference type="SAM" id="MobiDB-lite"/>
    </source>
</evidence>
<evidence type="ECO:0000256" key="1">
    <source>
        <dbReference type="ARBA" id="ARBA00008136"/>
    </source>
</evidence>
<dbReference type="Pfam" id="PF02586">
    <property type="entry name" value="SRAP"/>
    <property type="match status" value="1"/>
</dbReference>
<dbReference type="GO" id="GO:0106300">
    <property type="term" value="P:protein-DNA covalent cross-linking repair"/>
    <property type="evidence" value="ECO:0007669"/>
    <property type="project" value="InterPro"/>
</dbReference>
<accession>A0A409XHS7</accession>
<evidence type="ECO:0000256" key="7">
    <source>
        <dbReference type="ARBA" id="ARBA00023239"/>
    </source>
</evidence>
<evidence type="ECO:0000313" key="9">
    <source>
        <dbReference type="EMBL" id="PPQ90290.1"/>
    </source>
</evidence>
<dbReference type="InterPro" id="IPR036590">
    <property type="entry name" value="SRAP-like"/>
</dbReference>
<dbReference type="OrthoDB" id="2111841at2759"/>
<name>A0A409XHS7_PSICY</name>
<keyword evidence="6" id="KW-0238">DNA-binding</keyword>
<keyword evidence="2" id="KW-0645">Protease</keyword>
<feature type="region of interest" description="Disordered" evidence="8">
    <location>
        <begin position="259"/>
        <end position="367"/>
    </location>
</feature>
<comment type="similarity">
    <text evidence="1">Belongs to the SOS response-associated peptidase family.</text>
</comment>
<evidence type="ECO:0000256" key="2">
    <source>
        <dbReference type="ARBA" id="ARBA00022670"/>
    </source>
</evidence>
<protein>
    <recommendedName>
        <fullName evidence="11">DUF159-domain-containing protein</fullName>
    </recommendedName>
</protein>
<organism evidence="9 10">
    <name type="scientific">Psilocybe cyanescens</name>
    <dbReference type="NCBI Taxonomy" id="93625"/>
    <lineage>
        <taxon>Eukaryota</taxon>
        <taxon>Fungi</taxon>
        <taxon>Dikarya</taxon>
        <taxon>Basidiomycota</taxon>
        <taxon>Agaricomycotina</taxon>
        <taxon>Agaricomycetes</taxon>
        <taxon>Agaricomycetidae</taxon>
        <taxon>Agaricales</taxon>
        <taxon>Agaricineae</taxon>
        <taxon>Strophariaceae</taxon>
        <taxon>Psilocybe</taxon>
    </lineage>
</organism>
<dbReference type="AlphaFoldDB" id="A0A409XHS7"/>